<dbReference type="EMBL" id="JACHJR010000001">
    <property type="protein sequence ID" value="MBB4947650.1"/>
    <property type="molecule type" value="Genomic_DNA"/>
</dbReference>
<organism evidence="1 2">
    <name type="scientific">Kitasatospora gansuensis</name>
    <dbReference type="NCBI Taxonomy" id="258050"/>
    <lineage>
        <taxon>Bacteria</taxon>
        <taxon>Bacillati</taxon>
        <taxon>Actinomycetota</taxon>
        <taxon>Actinomycetes</taxon>
        <taxon>Kitasatosporales</taxon>
        <taxon>Streptomycetaceae</taxon>
        <taxon>Kitasatospora</taxon>
    </lineage>
</organism>
<dbReference type="AlphaFoldDB" id="A0A7W7SBX1"/>
<evidence type="ECO:0000313" key="1">
    <source>
        <dbReference type="EMBL" id="MBB4947650.1"/>
    </source>
</evidence>
<dbReference type="Proteomes" id="UP000573327">
    <property type="component" value="Unassembled WGS sequence"/>
</dbReference>
<dbReference type="PANTHER" id="PTHR47691">
    <property type="entry name" value="REGULATOR-RELATED"/>
    <property type="match status" value="1"/>
</dbReference>
<dbReference type="SUPFAM" id="SSF52540">
    <property type="entry name" value="P-loop containing nucleoside triphosphate hydrolases"/>
    <property type="match status" value="1"/>
</dbReference>
<dbReference type="PRINTS" id="PR00364">
    <property type="entry name" value="DISEASERSIST"/>
</dbReference>
<name>A0A7W7SBX1_9ACTN</name>
<gene>
    <name evidence="1" type="ORF">F4556_003185</name>
</gene>
<accession>A0A7W7SBX1</accession>
<dbReference type="InterPro" id="IPR027417">
    <property type="entry name" value="P-loop_NTPase"/>
</dbReference>
<dbReference type="InterPro" id="IPR011990">
    <property type="entry name" value="TPR-like_helical_dom_sf"/>
</dbReference>
<proteinExistence type="predicted"/>
<dbReference type="PANTHER" id="PTHR47691:SF3">
    <property type="entry name" value="HTH-TYPE TRANSCRIPTIONAL REGULATOR RV0890C-RELATED"/>
    <property type="match status" value="1"/>
</dbReference>
<protein>
    <submittedName>
        <fullName evidence="1">Tetratricopeptide (TPR) repeat protein</fullName>
    </submittedName>
</protein>
<sequence length="698" mass="74890">MLDPLSMSAVTVVLGAVGASMANEAGRWAWESVGGLTRRAFGREVPAPTGAAERELLAGRLVARAAIDPAFAEELSAWLNGNAGSGAYRPTVPMALPPSVRFFTDRREALKQLDQEADRKPDGRPRIAVLHGPPGIGTSTLAVHWGARELRRFPDGQLYLDLRGGALGTSPTPTALLRRLLLDLGMPADSVPLGLDDRLTAYRTALADRRLLLVLDHAQSAAQVLPLVTSAPGVFTVVVARRPLTGLDAVGVPVGPLSGKDATRLLTELAGRQAVGAAKATLPAVLARCGGSPFALRAAAPYLATVPAPRVGEADAAQVAVEDAYGRLSAEAARLYRLCGLRPWAAVGPELAHAIGGFTEPDELLAELAEQRLLEPQRDGRYRYRPVVRAHAEQAAVRQDGLAAGSAAVRRAVESLLRFAVRADCAALPHRWQLGPLYRELGPGEYESPGAALAALSGELGNLLEAVRAAEEFNWHDLVCQLVEALWALQLKAASHDLLLPALRAGVRSAEEYAPGTDLAGRMHTQLSFALVESKKYDEAETELMAAAEADRQAGHLRGQATAVESLGLLRLRQWRFSEAYDCFEEADRLLDGIAEGERGHADVPRARALLRRHRGRALPGEPARAVEQLELALPWFREHGDDYNTARTLTNLAEARLSQGRPAEAAVVIEEALVLLGRENAVLHLPFLHALRERANA</sequence>
<keyword evidence="2" id="KW-1185">Reference proteome</keyword>
<dbReference type="Gene3D" id="1.25.40.10">
    <property type="entry name" value="Tetratricopeptide repeat domain"/>
    <property type="match status" value="1"/>
</dbReference>
<dbReference type="SUPFAM" id="SSF48452">
    <property type="entry name" value="TPR-like"/>
    <property type="match status" value="2"/>
</dbReference>
<dbReference type="RefSeq" id="WP_313068322.1">
    <property type="nucleotide sequence ID" value="NZ_JACHJR010000001.1"/>
</dbReference>
<dbReference type="Gene3D" id="3.40.50.300">
    <property type="entry name" value="P-loop containing nucleotide triphosphate hydrolases"/>
    <property type="match status" value="1"/>
</dbReference>
<evidence type="ECO:0000313" key="2">
    <source>
        <dbReference type="Proteomes" id="UP000573327"/>
    </source>
</evidence>
<reference evidence="1 2" key="1">
    <citation type="submission" date="2020-08" db="EMBL/GenBank/DDBJ databases">
        <title>Sequencing the genomes of 1000 actinobacteria strains.</title>
        <authorList>
            <person name="Klenk H.-P."/>
        </authorList>
    </citation>
    <scope>NUCLEOTIDE SEQUENCE [LARGE SCALE GENOMIC DNA]</scope>
    <source>
        <strain evidence="1 2">DSM 44786</strain>
    </source>
</reference>
<comment type="caution">
    <text evidence="1">The sequence shown here is derived from an EMBL/GenBank/DDBJ whole genome shotgun (WGS) entry which is preliminary data.</text>
</comment>